<dbReference type="Proteomes" id="UP000012118">
    <property type="component" value="Unassembled WGS sequence"/>
</dbReference>
<evidence type="ECO:0000313" key="2">
    <source>
        <dbReference type="Proteomes" id="UP000012118"/>
    </source>
</evidence>
<evidence type="ECO:0000313" key="1">
    <source>
        <dbReference type="EMBL" id="EMN91340.1"/>
    </source>
</evidence>
<keyword evidence="2" id="KW-1185">Reference proteome</keyword>
<organism evidence="1 2">
    <name type="scientific">Leptospira weilii str. UI 13098</name>
    <dbReference type="NCBI Taxonomy" id="1088542"/>
    <lineage>
        <taxon>Bacteria</taxon>
        <taxon>Pseudomonadati</taxon>
        <taxon>Spirochaetota</taxon>
        <taxon>Spirochaetia</taxon>
        <taxon>Leptospirales</taxon>
        <taxon>Leptospiraceae</taxon>
        <taxon>Leptospira</taxon>
    </lineage>
</organism>
<protein>
    <submittedName>
        <fullName evidence="1">Uncharacterized protein</fullName>
    </submittedName>
</protein>
<dbReference type="EMBL" id="AHNU02000034">
    <property type="protein sequence ID" value="EMN91340.1"/>
    <property type="molecule type" value="Genomic_DNA"/>
</dbReference>
<proteinExistence type="predicted"/>
<reference evidence="1 2" key="1">
    <citation type="submission" date="2013-01" db="EMBL/GenBank/DDBJ databases">
        <authorList>
            <person name="Harkins D.M."/>
            <person name="Durkin A.S."/>
            <person name="Brinkac L.M."/>
            <person name="Haft D.H."/>
            <person name="Selengut J.D."/>
            <person name="Sanka R."/>
            <person name="DePew J."/>
            <person name="Purushe J."/>
            <person name="Chanthongthip A."/>
            <person name="Lattana O."/>
            <person name="Phetsouvanh R."/>
            <person name="Newton P.N."/>
            <person name="Vinetz J.M."/>
            <person name="Sutton G.G."/>
            <person name="Nierman W.C."/>
            <person name="Fouts D.E."/>
        </authorList>
    </citation>
    <scope>NUCLEOTIDE SEQUENCE [LARGE SCALE GENOMIC DNA]</scope>
    <source>
        <strain evidence="1 2">UI 13098</strain>
    </source>
</reference>
<gene>
    <name evidence="1" type="ORF">LEP1GSC108_3267</name>
</gene>
<dbReference type="RefSeq" id="WP_004502833.1">
    <property type="nucleotide sequence ID" value="NZ_AHNU02000034.1"/>
</dbReference>
<accession>M6QDQ0</accession>
<dbReference type="AlphaFoldDB" id="M6QDQ0"/>
<comment type="caution">
    <text evidence="1">The sequence shown here is derived from an EMBL/GenBank/DDBJ whole genome shotgun (WGS) entry which is preliminary data.</text>
</comment>
<name>M6QDQ0_9LEPT</name>
<sequence>MLNVIADLKALVNVKPRAIDMDDTVKLSGEETEFEKFLHSASENALALIQGWGYEIPATPLPRKVLRAEVLLVKAEIIEEYGLADVLDPEEFQVGGQNGERRKMKKLSAEERGEKAGAFRNKAYFTLFGSYPQEGLGIA</sequence>